<dbReference type="Gene3D" id="3.40.50.11210">
    <property type="entry name" value="Rap/Ran-GAP"/>
    <property type="match status" value="1"/>
</dbReference>
<feature type="compositionally biased region" description="Low complexity" evidence="10">
    <location>
        <begin position="1535"/>
        <end position="1547"/>
    </location>
</feature>
<keyword evidence="9" id="KW-0386">Hypusine biosynthesis</keyword>
<comment type="caution">
    <text evidence="14">The sequence shown here is derived from an EMBL/GenBank/DDBJ whole genome shotgun (WGS) entry which is preliminary data.</text>
</comment>
<dbReference type="Proteomes" id="UP000677228">
    <property type="component" value="Unassembled WGS sequence"/>
</dbReference>
<dbReference type="GO" id="GO:0005096">
    <property type="term" value="F:GTPase activator activity"/>
    <property type="evidence" value="ECO:0007669"/>
    <property type="project" value="UniProtKB-KW"/>
</dbReference>
<organism evidence="14 15">
    <name type="scientific">Didymodactylos carnosus</name>
    <dbReference type="NCBI Taxonomy" id="1234261"/>
    <lineage>
        <taxon>Eukaryota</taxon>
        <taxon>Metazoa</taxon>
        <taxon>Spiralia</taxon>
        <taxon>Gnathifera</taxon>
        <taxon>Rotifera</taxon>
        <taxon>Eurotatoria</taxon>
        <taxon>Bdelloidea</taxon>
        <taxon>Philodinida</taxon>
        <taxon>Philodinidae</taxon>
        <taxon>Didymodactylos</taxon>
    </lineage>
</organism>
<dbReference type="Pfam" id="PF01916">
    <property type="entry name" value="DS"/>
    <property type="match status" value="1"/>
</dbReference>
<dbReference type="GO" id="GO:0034038">
    <property type="term" value="F:deoxyhypusine synthase activity"/>
    <property type="evidence" value="ECO:0007669"/>
    <property type="project" value="UniProtKB-EC"/>
</dbReference>
<reference evidence="14" key="1">
    <citation type="submission" date="2021-02" db="EMBL/GenBank/DDBJ databases">
        <authorList>
            <person name="Nowell W R."/>
        </authorList>
    </citation>
    <scope>NUCLEOTIDE SEQUENCE</scope>
</reference>
<evidence type="ECO:0000256" key="11">
    <source>
        <dbReference type="SAM" id="Phobius"/>
    </source>
</evidence>
<feature type="region of interest" description="Disordered" evidence="10">
    <location>
        <begin position="557"/>
        <end position="594"/>
    </location>
</feature>
<dbReference type="PANTHER" id="PTHR11703">
    <property type="entry name" value="DEOXYHYPUSINE SYNTHASE"/>
    <property type="match status" value="1"/>
</dbReference>
<evidence type="ECO:0000313" key="15">
    <source>
        <dbReference type="Proteomes" id="UP000682733"/>
    </source>
</evidence>
<dbReference type="PANTHER" id="PTHR11703:SF0">
    <property type="entry name" value="DEOXYHYPUSINE SYNTHASE"/>
    <property type="match status" value="1"/>
</dbReference>
<comment type="similarity">
    <text evidence="4">Belongs to the deoxyhypusine synthase family.</text>
</comment>
<evidence type="ECO:0000256" key="4">
    <source>
        <dbReference type="ARBA" id="ARBA00009892"/>
    </source>
</evidence>
<gene>
    <name evidence="13" type="ORF">OVA965_LOCUS409</name>
    <name evidence="14" type="ORF">TMI583_LOCUS409</name>
</gene>
<evidence type="ECO:0000256" key="10">
    <source>
        <dbReference type="SAM" id="MobiDB-lite"/>
    </source>
</evidence>
<evidence type="ECO:0000256" key="7">
    <source>
        <dbReference type="ARBA" id="ARBA00022679"/>
    </source>
</evidence>
<name>A0A8S2GF22_9BILA</name>
<dbReference type="InterPro" id="IPR002773">
    <property type="entry name" value="Deoxyhypusine_synthase"/>
</dbReference>
<evidence type="ECO:0000256" key="5">
    <source>
        <dbReference type="ARBA" id="ARBA00012683"/>
    </source>
</evidence>
<keyword evidence="6" id="KW-0343">GTPase activation</keyword>
<protein>
    <recommendedName>
        <fullName evidence="5">deoxyhypusine synthase</fullName>
        <ecNumber evidence="5">2.5.1.46</ecNumber>
    </recommendedName>
</protein>
<sequence length="2249" mass="256209">MNFYAICDIILSFFLFFFKGVARGIRLFILWYQILGENAIDDEHLLFKNLIRNWNQALGTSNSSGTIKSNSDKVDLCDEVEKERFKTAPDYFRWVDIVPIWPKNANEHEPSVDRWLFYMLHTMSDTCKRILWEPDQNSDRMDKQEHCFLFLFNMFNKYYLPALFPTFLYENNVYDSIIIPDVNKIDMDRRRKQGCLSRTAYVMWLLPFINDVQSRDRTLTRVPTITSPQQLHPLTGSFMQSQNLTSLPSNASISTSGNMPMNDPVSPSYNELYNIITNPRNVFMSLQQPLDPIMLEIGQNVLLSKKEYINFIHEIFRQSYLMSGENGLAASYILRSVNNWIKDKQSCPIFMLEPDDHNRRLSASSTTITTNNDNIINNNLRLGLNRWLQIFMTQSFYMFLVRPGTIDDQQMTTGYQQEQLQRDRSLAGLVTFYRKLPSRHMLDRTTWDLMLQVMLRIVRVSLQDKPPPTYNHSHVENTIKTLLYLFHSVSLDVSVELWNNLSDTLSSKAAWPEVIEQWDLTMRSLTKDLGKLVYNVETEVPTTNTMTTIRKGIKKFTQTGAQEHGQRETSSIESRNRRARTLSLDDDSDFGEPRTVRTTITNTRIRTNSDDSLSHPFQPNRPILSTIVSNHVEENLEQPIHFSPDENFNPISDLSQQFNDKRSNLSIQIAKDSPSSTNDIHALDSPMSEGLSDDFGVNNTISVGETNSIGSLQGAADNSISSGLADGSSLSTKSRTLHIDSRSHSNTLSETNLLDQHMLPLTKQHPVSHSTVDSLQSFPQDATTIGSTNTAVNVNNILQIRLEPKTAYTSWFRMLGSLGNINHIQSSEQHNRIIKTLNEIWKMLCRIHEGSKEVEQGDIYFDGPPLLIFAPWLYEAIQTLPISHREGKLSAYKLLCSIGVYNHDEPPSAEFLDMFLLTLYQGLNSGDQDIINAIISSCKADLFHRCWPSSTLLLPLFTDACCQIGQQASIVDGKTNPKIEALTILSSLVCFPNHFEQLDVFDPKEKNYSVVTMDRTYLKRMIMRDLIKASEKDTMLESREIALCGLAIFICEELKHNRLESPIKPFMLFIVDCLQGQSKRSISSDKHNHSADSTMFAADMLRFLSSYASLLSNHRDNVSGNLYMLIIDGLINTLKFNIPSDVGSLLRNNVRIIKSLIFALLDWILHIPHRYLVNINLNDNTTTKNIQHHQQSIIQRTFSILIDLYRASDRLQREQQETTTREEIPLSQSIKLCSKFAIICLLSEHSHFPISDDDASLVTSSVNEGHDWSNKNIQQKQLQTQTDSIAPENSSTGDEIVIQSSNIQLFVIHDDFLISFVEIPADNTIITDNETPNGNEENHQTISPLTSTSTICRTIVRDLCGKYCWDSYAWDISHESKAMTSSSLNKTMGKIKKLLLIFLSFLIYIVIFFLDLILPSMSTYEPTATTRGITVPIDESHDLPTYKNQPPDADILDKLLQYIYNQSPELAFYSDRTLTDVFPTSALISRNEETAIIRMTNEQETSEIDYYQNVQEKHQQKISQKMTDNQDIDQHSTRTQSNVSSVSTATATNEQRNDRFALCRSHINQLGLMLFENRNNIELLNTSKTNSIQLLREMKYLDTLRSRETHKIAVIYIGYGQEDKTAIFNNVSGSPNYEEFLSNLGWEVELSKHTGFNGGLHPLKNTYSVYYADTLVEIMFHVATKMRSIHNTNDEHHRKTRHIGNDEVQIIWTEHYHEYDRSIIASQFGDVLIVIHPLPNSLYRIRIDKTSQTTNFGPLFDGAIVDKFVLAELVRVTAINASRARRTTLNNHCEFYEERHRVINNIIRTHKKESTYEDFLAKVFSPYATKTLSEEIQKPSTSSERGENVRMGMTISAKTRSSGRSNFPFLSSTNTIDTYIKNLLIISQMSEVDNSNSNCTMNNGENQMSAPSIALEAALKPSNPIDLMCPSNIVCGYDFNNGLDYHKLLKSFKTTGFQATNIGLAIEQINEMILKRTTDQFSLFLGYTSNMISCGCRETIRYLVEHKLVDCIVTTAGGIEEDFIKCLAATYVGDFHLNGKELRKNGINRLGNLLVPNTNYCLFEDWLMPILDQLVDEQLNLNINWTPSKLIERLGREVNNTNSVYYWASKNQIPVFCPAITDGSLGDMLYFHSYRKHGLKIDILEDLKTINNLAVHAKYTGMIILGGGVVKHHICNANLMRNGADYSVYINTGMEYDGSDSGAAPDEAVSWGKIRTTAEPVKVFGDASFIFPLVVAETFVKHIENNKSVKNEK</sequence>
<evidence type="ECO:0000256" key="8">
    <source>
        <dbReference type="ARBA" id="ARBA00023027"/>
    </source>
</evidence>
<feature type="transmembrane region" description="Helical" evidence="11">
    <location>
        <begin position="1150"/>
        <end position="1167"/>
    </location>
</feature>
<evidence type="ECO:0000256" key="6">
    <source>
        <dbReference type="ARBA" id="ARBA00022468"/>
    </source>
</evidence>
<proteinExistence type="inferred from homology"/>
<keyword evidence="11" id="KW-1133">Transmembrane helix</keyword>
<evidence type="ECO:0000256" key="2">
    <source>
        <dbReference type="ARBA" id="ARBA00001911"/>
    </source>
</evidence>
<feature type="transmembrane region" description="Helical" evidence="11">
    <location>
        <begin position="1394"/>
        <end position="1414"/>
    </location>
</feature>
<dbReference type="FunFam" id="3.40.910.10:FF:000001">
    <property type="entry name" value="Probable deoxyhypusine synthase"/>
    <property type="match status" value="1"/>
</dbReference>
<dbReference type="InterPro" id="IPR036982">
    <property type="entry name" value="Deoxyhypusine_synthase_sf"/>
</dbReference>
<dbReference type="Proteomes" id="UP000682733">
    <property type="component" value="Unassembled WGS sequence"/>
</dbReference>
<dbReference type="Gene3D" id="3.40.910.10">
    <property type="entry name" value="Deoxyhypusine synthase"/>
    <property type="match status" value="1"/>
</dbReference>
<feature type="region of interest" description="Disordered" evidence="10">
    <location>
        <begin position="1521"/>
        <end position="1547"/>
    </location>
</feature>
<evidence type="ECO:0000256" key="9">
    <source>
        <dbReference type="ARBA" id="ARBA00023256"/>
    </source>
</evidence>
<comment type="cofactor">
    <cofactor evidence="2">
        <name>NAD(+)</name>
        <dbReference type="ChEBI" id="CHEBI:57540"/>
    </cofactor>
</comment>
<dbReference type="GO" id="GO:0051056">
    <property type="term" value="P:regulation of small GTPase mediated signal transduction"/>
    <property type="evidence" value="ECO:0007669"/>
    <property type="project" value="InterPro"/>
</dbReference>
<keyword evidence="11" id="KW-0472">Membrane</keyword>
<dbReference type="InterPro" id="IPR029035">
    <property type="entry name" value="DHS-like_NAD/FAD-binding_dom"/>
</dbReference>
<dbReference type="InterPro" id="IPR000331">
    <property type="entry name" value="Rap/Ran_GAP_dom"/>
</dbReference>
<dbReference type="NCBIfam" id="TIGR00321">
    <property type="entry name" value="dhys"/>
    <property type="match status" value="1"/>
</dbReference>
<dbReference type="Pfam" id="PF20412">
    <property type="entry name" value="RALGAPB_N"/>
    <property type="match status" value="1"/>
</dbReference>
<evidence type="ECO:0000256" key="3">
    <source>
        <dbReference type="ARBA" id="ARBA00005041"/>
    </source>
</evidence>
<dbReference type="FunFam" id="3.40.50.11210:FF:000001">
    <property type="entry name" value="Ral GTPase-activating protein subunit alpha-1 isoform 1"/>
    <property type="match status" value="1"/>
</dbReference>
<dbReference type="EMBL" id="CAJOBA010000054">
    <property type="protein sequence ID" value="CAF3499052.1"/>
    <property type="molecule type" value="Genomic_DNA"/>
</dbReference>
<feature type="domain" description="Rap-GAP" evidence="12">
    <location>
        <begin position="1594"/>
        <end position="1802"/>
    </location>
</feature>
<dbReference type="PROSITE" id="PS50085">
    <property type="entry name" value="RAPGAP"/>
    <property type="match status" value="1"/>
</dbReference>
<dbReference type="InterPro" id="IPR046859">
    <property type="entry name" value="RGPA/RALGAPB_N"/>
</dbReference>
<keyword evidence="7" id="KW-0808">Transferase</keyword>
<evidence type="ECO:0000259" key="12">
    <source>
        <dbReference type="PROSITE" id="PS50085"/>
    </source>
</evidence>
<dbReference type="SUPFAM" id="SSF111347">
    <property type="entry name" value="Rap/Ran-GAP"/>
    <property type="match status" value="1"/>
</dbReference>
<evidence type="ECO:0000313" key="14">
    <source>
        <dbReference type="EMBL" id="CAF3499052.1"/>
    </source>
</evidence>
<evidence type="ECO:0000256" key="1">
    <source>
        <dbReference type="ARBA" id="ARBA00000952"/>
    </source>
</evidence>
<dbReference type="Pfam" id="PF02145">
    <property type="entry name" value="Rap_GAP"/>
    <property type="match status" value="1"/>
</dbReference>
<evidence type="ECO:0000313" key="13">
    <source>
        <dbReference type="EMBL" id="CAF0725693.1"/>
    </source>
</evidence>
<comment type="catalytic activity">
    <reaction evidence="1">
        <text>[eIF5A protein]-L-lysine + spermidine = [eIF5A protein]-deoxyhypusine + propane-1,3-diamine</text>
        <dbReference type="Rhea" id="RHEA:33299"/>
        <dbReference type="Rhea" id="RHEA-COMP:10143"/>
        <dbReference type="Rhea" id="RHEA-COMP:10144"/>
        <dbReference type="ChEBI" id="CHEBI:29969"/>
        <dbReference type="ChEBI" id="CHEBI:57484"/>
        <dbReference type="ChEBI" id="CHEBI:57834"/>
        <dbReference type="ChEBI" id="CHEBI:82657"/>
        <dbReference type="EC" id="2.5.1.46"/>
    </reaction>
</comment>
<dbReference type="EC" id="2.5.1.46" evidence="5"/>
<dbReference type="SUPFAM" id="SSF52467">
    <property type="entry name" value="DHS-like NAD/FAD-binding domain"/>
    <property type="match status" value="1"/>
</dbReference>
<dbReference type="EMBL" id="CAJNOK010000054">
    <property type="protein sequence ID" value="CAF0725693.1"/>
    <property type="molecule type" value="Genomic_DNA"/>
</dbReference>
<keyword evidence="8" id="KW-0520">NAD</keyword>
<dbReference type="InterPro" id="IPR035974">
    <property type="entry name" value="Rap/Ran-GAP_sf"/>
</dbReference>
<dbReference type="GO" id="GO:0005737">
    <property type="term" value="C:cytoplasm"/>
    <property type="evidence" value="ECO:0007669"/>
    <property type="project" value="TreeGrafter"/>
</dbReference>
<accession>A0A8S2GF22</accession>
<comment type="pathway">
    <text evidence="3">Protein modification; eIF5A hypusination.</text>
</comment>
<keyword evidence="11" id="KW-0812">Transmembrane</keyword>